<dbReference type="InterPro" id="IPR036866">
    <property type="entry name" value="RibonucZ/Hydroxyglut_hydro"/>
</dbReference>
<name>A0ABQ7GXG3_DUNSA</name>
<keyword evidence="2" id="KW-1185">Reference proteome</keyword>
<sequence>MLARELAHMHARTHAHMHLHGLFVNPWSTTWKEKGLADVLKWANERNKQGVSSAGWLAQPYRPYPSKEELLARFPLNPVVHAEIPRDAVQALWVGHATVLTRMAGVTFITDPVFSKRCAPVQWAGPARVVPPAFEIEDTKALPHLDFVLIR</sequence>
<protein>
    <submittedName>
        <fullName evidence="1">Uncharacterized protein</fullName>
    </submittedName>
</protein>
<organism evidence="1 2">
    <name type="scientific">Dunaliella salina</name>
    <name type="common">Green alga</name>
    <name type="synonym">Protococcus salinus</name>
    <dbReference type="NCBI Taxonomy" id="3046"/>
    <lineage>
        <taxon>Eukaryota</taxon>
        <taxon>Viridiplantae</taxon>
        <taxon>Chlorophyta</taxon>
        <taxon>core chlorophytes</taxon>
        <taxon>Chlorophyceae</taxon>
        <taxon>CS clade</taxon>
        <taxon>Chlamydomonadales</taxon>
        <taxon>Dunaliellaceae</taxon>
        <taxon>Dunaliella</taxon>
    </lineage>
</organism>
<dbReference type="PANTHER" id="PTHR15032">
    <property type="entry name" value="N-ACYL-PHOSPHATIDYLETHANOLAMINE-HYDROLYZING PHOSPHOLIPASE D"/>
    <property type="match status" value="1"/>
</dbReference>
<evidence type="ECO:0000313" key="1">
    <source>
        <dbReference type="EMBL" id="KAF5839262.1"/>
    </source>
</evidence>
<evidence type="ECO:0000313" key="2">
    <source>
        <dbReference type="Proteomes" id="UP000815325"/>
    </source>
</evidence>
<dbReference type="Gene3D" id="3.60.15.10">
    <property type="entry name" value="Ribonuclease Z/Hydroxyacylglutathione hydrolase-like"/>
    <property type="match status" value="1"/>
</dbReference>
<dbReference type="PANTHER" id="PTHR15032:SF4">
    <property type="entry name" value="N-ACYL-PHOSPHATIDYLETHANOLAMINE-HYDROLYZING PHOSPHOLIPASE D"/>
    <property type="match status" value="1"/>
</dbReference>
<dbReference type="Proteomes" id="UP000815325">
    <property type="component" value="Unassembled WGS sequence"/>
</dbReference>
<accession>A0ABQ7GXG3</accession>
<reference evidence="1" key="1">
    <citation type="submission" date="2017-08" db="EMBL/GenBank/DDBJ databases">
        <authorList>
            <person name="Polle J.E."/>
            <person name="Barry K."/>
            <person name="Cushman J."/>
            <person name="Schmutz J."/>
            <person name="Tran D."/>
            <person name="Hathwaick L.T."/>
            <person name="Yim W.C."/>
            <person name="Jenkins J."/>
            <person name="Mckie-Krisberg Z.M."/>
            <person name="Prochnik S."/>
            <person name="Lindquist E."/>
            <person name="Dockter R.B."/>
            <person name="Adam C."/>
            <person name="Molina H."/>
            <person name="Bunkerborg J."/>
            <person name="Jin E."/>
            <person name="Buchheim M."/>
            <person name="Magnuson J."/>
        </authorList>
    </citation>
    <scope>NUCLEOTIDE SEQUENCE</scope>
    <source>
        <strain evidence="1">CCAP 19/18</strain>
    </source>
</reference>
<proteinExistence type="predicted"/>
<comment type="caution">
    <text evidence="1">The sequence shown here is derived from an EMBL/GenBank/DDBJ whole genome shotgun (WGS) entry which is preliminary data.</text>
</comment>
<gene>
    <name evidence="1" type="ORF">DUNSADRAFT_1206</name>
</gene>
<dbReference type="EMBL" id="MU069549">
    <property type="protein sequence ID" value="KAF5839262.1"/>
    <property type="molecule type" value="Genomic_DNA"/>
</dbReference>